<evidence type="ECO:0000313" key="1">
    <source>
        <dbReference type="EMBL" id="QFY41556.1"/>
    </source>
</evidence>
<sequence length="73" mass="8024">MNALRFITKNILAVVPEQSTTIDWFIDSLVLPLSEPVEVKAGDVIRVAFSYLAGASIQSLEKNMSTMLIWAIG</sequence>
<dbReference type="Proteomes" id="UP000325755">
    <property type="component" value="Chromosome"/>
</dbReference>
<name>A0A5Q0BIA4_9GAMM</name>
<accession>A0A5Q0BIA4</accession>
<proteinExistence type="predicted"/>
<gene>
    <name evidence="1" type="ORF">F6R98_02060</name>
</gene>
<evidence type="ECO:0000313" key="2">
    <source>
        <dbReference type="Proteomes" id="UP000325755"/>
    </source>
</evidence>
<reference evidence="1 2" key="1">
    <citation type="submission" date="2019-09" db="EMBL/GenBank/DDBJ databases">
        <title>Ecophysiology of the spiral-shaped methanotroph Methylospira mobilis as revealed by the complete genome sequence.</title>
        <authorList>
            <person name="Oshkin I.Y."/>
            <person name="Dedysh S.N."/>
            <person name="Miroshnikov K."/>
            <person name="Danilova O.V."/>
            <person name="Hakobyan A."/>
            <person name="Liesack W."/>
        </authorList>
    </citation>
    <scope>NUCLEOTIDE SEQUENCE [LARGE SCALE GENOMIC DNA]</scope>
    <source>
        <strain evidence="1 2">Shm1</strain>
    </source>
</reference>
<dbReference type="EMBL" id="CP044205">
    <property type="protein sequence ID" value="QFY41556.1"/>
    <property type="molecule type" value="Genomic_DNA"/>
</dbReference>
<dbReference type="KEGG" id="mmob:F6R98_02060"/>
<keyword evidence="2" id="KW-1185">Reference proteome</keyword>
<dbReference type="AlphaFoldDB" id="A0A5Q0BIA4"/>
<protein>
    <submittedName>
        <fullName evidence="1">Uncharacterized protein</fullName>
    </submittedName>
</protein>
<dbReference type="OrthoDB" id="5383291at2"/>
<organism evidence="1 2">
    <name type="scientific">Candidatus Methylospira mobilis</name>
    <dbReference type="NCBI Taxonomy" id="1808979"/>
    <lineage>
        <taxon>Bacteria</taxon>
        <taxon>Pseudomonadati</taxon>
        <taxon>Pseudomonadota</taxon>
        <taxon>Gammaproteobacteria</taxon>
        <taxon>Methylococcales</taxon>
        <taxon>Methylococcaceae</taxon>
        <taxon>Candidatus Methylospira</taxon>
    </lineage>
</organism>
<dbReference type="InParanoid" id="A0A5Q0BIA4"/>
<dbReference type="RefSeq" id="WP_153247539.1">
    <property type="nucleotide sequence ID" value="NZ_CP044205.1"/>
</dbReference>